<dbReference type="GO" id="GO:0003677">
    <property type="term" value="F:DNA binding"/>
    <property type="evidence" value="ECO:0007669"/>
    <property type="project" value="InterPro"/>
</dbReference>
<dbReference type="AlphaFoldDB" id="A0AB39TA75"/>
<accession>A0AB39TA75</accession>
<dbReference type="InterPro" id="IPR010982">
    <property type="entry name" value="Lambda_DNA-bd_dom_sf"/>
</dbReference>
<proteinExistence type="predicted"/>
<organism evidence="1">
    <name type="scientific">Streptomyces sp. R44</name>
    <dbReference type="NCBI Taxonomy" id="3238633"/>
    <lineage>
        <taxon>Bacteria</taxon>
        <taxon>Bacillati</taxon>
        <taxon>Actinomycetota</taxon>
        <taxon>Actinomycetes</taxon>
        <taxon>Kitasatosporales</taxon>
        <taxon>Streptomycetaceae</taxon>
        <taxon>Streptomyces</taxon>
    </lineage>
</organism>
<gene>
    <name evidence="1" type="ORF">AB5J54_40175</name>
</gene>
<dbReference type="RefSeq" id="WP_369148957.1">
    <property type="nucleotide sequence ID" value="NZ_CP163444.1"/>
</dbReference>
<name>A0AB39TA75_9ACTN</name>
<dbReference type="EMBL" id="CP163444">
    <property type="protein sequence ID" value="XDQ76360.1"/>
    <property type="molecule type" value="Genomic_DNA"/>
</dbReference>
<sequence>MSSADDPSPLPPFHPARAAAVRRRLGLTLGQVAWAIAAYRGEPLHPSALEAWEAGALVPDAAHIQALAAALWCSPVDLVGEATTLAQCRAVAGLSVGQTAAALGMTHARWEEAERRNRWRGTADQTRALLHTLRPPPACFVAACGRTGQLRVLLREAVSSWWPNYVSPVSRIVPLPRELISRALEQLHLIYQQFEGSLGASPRVAAAAEAQAADFLDRIDLHLWQQVRAASRQAAPDPDFPAS</sequence>
<evidence type="ECO:0000313" key="1">
    <source>
        <dbReference type="EMBL" id="XDQ76360.1"/>
    </source>
</evidence>
<reference evidence="1" key="1">
    <citation type="submission" date="2024-07" db="EMBL/GenBank/DDBJ databases">
        <authorList>
            <person name="Yu S.T."/>
        </authorList>
    </citation>
    <scope>NUCLEOTIDE SEQUENCE</scope>
    <source>
        <strain evidence="1">R44</strain>
    </source>
</reference>
<dbReference type="Gene3D" id="1.10.260.40">
    <property type="entry name" value="lambda repressor-like DNA-binding domains"/>
    <property type="match status" value="1"/>
</dbReference>
<protein>
    <submittedName>
        <fullName evidence="1">XRE family transcriptional regulator</fullName>
    </submittedName>
</protein>